<proteinExistence type="predicted"/>
<dbReference type="AlphaFoldDB" id="A0A1H7BBW5"/>
<feature type="chain" id="PRO_5011542180" evidence="1">
    <location>
        <begin position="21"/>
        <end position="111"/>
    </location>
</feature>
<dbReference type="STRING" id="1416801.SAMN05192553_109122"/>
<gene>
    <name evidence="2" type="ORF">SAMN05192553_109122</name>
</gene>
<feature type="signal peptide" evidence="1">
    <location>
        <begin position="1"/>
        <end position="20"/>
    </location>
</feature>
<dbReference type="Proteomes" id="UP000199403">
    <property type="component" value="Unassembled WGS sequence"/>
</dbReference>
<dbReference type="RefSeq" id="WP_143057713.1">
    <property type="nucleotide sequence ID" value="NZ_FNZH01000009.1"/>
</dbReference>
<dbReference type="OrthoDB" id="839613at2"/>
<evidence type="ECO:0000256" key="1">
    <source>
        <dbReference type="SAM" id="SignalP"/>
    </source>
</evidence>
<name>A0A1H7BBW5_9BACT</name>
<reference evidence="3" key="1">
    <citation type="submission" date="2016-10" db="EMBL/GenBank/DDBJ databases">
        <authorList>
            <person name="Varghese N."/>
            <person name="Submissions S."/>
        </authorList>
    </citation>
    <scope>NUCLEOTIDE SEQUENCE [LARGE SCALE GENOMIC DNA]</scope>
    <source>
        <strain evidence="3">IBRC-M 10761</strain>
    </source>
</reference>
<evidence type="ECO:0000313" key="3">
    <source>
        <dbReference type="Proteomes" id="UP000199403"/>
    </source>
</evidence>
<keyword evidence="1" id="KW-0732">Signal</keyword>
<keyword evidence="3" id="KW-1185">Reference proteome</keyword>
<accession>A0A1H7BBW5</accession>
<sequence>MSRYLLSNLLALFLVGLSVAEGEEAIHQFPKTGIHLDVSDFDYLDFPTSLSRTQSSSQQSRDMLLPVFYLRNDPFHLLQFFHSVAPGAIPPLDTWNQIRHIVSLVICSNAP</sequence>
<evidence type="ECO:0000313" key="2">
    <source>
        <dbReference type="EMBL" id="SEJ71982.1"/>
    </source>
</evidence>
<organism evidence="2 3">
    <name type="scientific">Cyclobacterium xiamenense</name>
    <dbReference type="NCBI Taxonomy" id="1297121"/>
    <lineage>
        <taxon>Bacteria</taxon>
        <taxon>Pseudomonadati</taxon>
        <taxon>Bacteroidota</taxon>
        <taxon>Cytophagia</taxon>
        <taxon>Cytophagales</taxon>
        <taxon>Cyclobacteriaceae</taxon>
        <taxon>Cyclobacterium</taxon>
    </lineage>
</organism>
<protein>
    <submittedName>
        <fullName evidence="2">Uncharacterized protein</fullName>
    </submittedName>
</protein>
<dbReference type="EMBL" id="FNZH01000009">
    <property type="protein sequence ID" value="SEJ71982.1"/>
    <property type="molecule type" value="Genomic_DNA"/>
</dbReference>